<reference evidence="13" key="1">
    <citation type="journal article" date="2023" name="Arch. Microbiol.">
        <title>Desulfoferula mesophilus gen. nov. sp. nov., a mesophilic sulfate-reducing bacterium isolated from a brackish lake sediment.</title>
        <authorList>
            <person name="Watanabe T."/>
            <person name="Yabe T."/>
            <person name="Tsuji J.M."/>
            <person name="Fukui M."/>
        </authorList>
    </citation>
    <scope>NUCLEOTIDE SEQUENCE [LARGE SCALE GENOMIC DNA]</scope>
    <source>
        <strain evidence="13">12FAK</strain>
    </source>
</reference>
<dbReference type="PANTHER" id="PTHR10434:SF66">
    <property type="entry name" value="PHOSPHOLIPID_GLYCEROL ACYLTRANSFERASE DOMAIN-CONTAINING PROTEIN"/>
    <property type="match status" value="1"/>
</dbReference>
<dbReference type="EC" id="2.3.1.51" evidence="5 9"/>
<evidence type="ECO:0000256" key="4">
    <source>
        <dbReference type="ARBA" id="ARBA00008655"/>
    </source>
</evidence>
<dbReference type="Proteomes" id="UP001366166">
    <property type="component" value="Chromosome"/>
</dbReference>
<dbReference type="GO" id="GO:0003841">
    <property type="term" value="F:1-acylglycerol-3-phosphate O-acyltransferase activity"/>
    <property type="evidence" value="ECO:0007669"/>
    <property type="project" value="UniProtKB-UniRule"/>
</dbReference>
<feature type="transmembrane region" description="Helical" evidence="10">
    <location>
        <begin position="12"/>
        <end position="36"/>
    </location>
</feature>
<keyword evidence="9" id="KW-0443">Lipid metabolism</keyword>
<dbReference type="InterPro" id="IPR002123">
    <property type="entry name" value="Plipid/glycerol_acylTrfase"/>
</dbReference>
<dbReference type="KEGG" id="dmp:FAK_41110"/>
<comment type="domain">
    <text evidence="9">The HXXXXD motif is essential for acyltransferase activity and may constitute the binding site for the phosphate moiety of the glycerol-3-phosphate.</text>
</comment>
<dbReference type="PANTHER" id="PTHR10434">
    <property type="entry name" value="1-ACYL-SN-GLYCEROL-3-PHOSPHATE ACYLTRANSFERASE"/>
    <property type="match status" value="1"/>
</dbReference>
<comment type="pathway">
    <text evidence="3">Lipid metabolism.</text>
</comment>
<dbReference type="RefSeq" id="WP_338603737.1">
    <property type="nucleotide sequence ID" value="NZ_AP028679.1"/>
</dbReference>
<keyword evidence="10" id="KW-0812">Transmembrane</keyword>
<comment type="catalytic activity">
    <reaction evidence="1 9">
        <text>a 1-acyl-sn-glycero-3-phosphate + an acyl-CoA = a 1,2-diacyl-sn-glycero-3-phosphate + CoA</text>
        <dbReference type="Rhea" id="RHEA:19709"/>
        <dbReference type="ChEBI" id="CHEBI:57287"/>
        <dbReference type="ChEBI" id="CHEBI:57970"/>
        <dbReference type="ChEBI" id="CHEBI:58342"/>
        <dbReference type="ChEBI" id="CHEBI:58608"/>
        <dbReference type="EC" id="2.3.1.51"/>
    </reaction>
</comment>
<evidence type="ECO:0000259" key="11">
    <source>
        <dbReference type="SMART" id="SM00563"/>
    </source>
</evidence>
<dbReference type="EMBL" id="AP028679">
    <property type="protein sequence ID" value="BEQ17045.1"/>
    <property type="molecule type" value="Genomic_DNA"/>
</dbReference>
<evidence type="ECO:0000256" key="3">
    <source>
        <dbReference type="ARBA" id="ARBA00005189"/>
    </source>
</evidence>
<dbReference type="AlphaFoldDB" id="A0AAU9EMB8"/>
<evidence type="ECO:0000256" key="6">
    <source>
        <dbReference type="ARBA" id="ARBA00016139"/>
    </source>
</evidence>
<keyword evidence="13" id="KW-1185">Reference proteome</keyword>
<sequence length="252" mass="27886">MAEGGMTRRLGMYGLHLFIVVQTIIWSIISILWFLVDSTGSLTHRYGARPWSRVLLWASRVKVETHGLENLERPEGGPMVLVCNHQSLFDILALLSGLPLDFKFVVKKELAKVPLWGYAMKKAGYIFVDRGQSGQAGELMRTAVERIKKGSAVLFFAEGTRSADGRLGEFKRGAFVLASQARADVAPVAIEGSAQVLPKKSWYIRPGRIKITVLPLISDPELKKNSRKLMKATHDTLSLALDAPRTEALAQT</sequence>
<gene>
    <name evidence="12" type="ORF">FAK_41110</name>
</gene>
<dbReference type="GO" id="GO:0016020">
    <property type="term" value="C:membrane"/>
    <property type="evidence" value="ECO:0007669"/>
    <property type="project" value="InterPro"/>
</dbReference>
<feature type="domain" description="Phospholipid/glycerol acyltransferase" evidence="11">
    <location>
        <begin position="79"/>
        <end position="193"/>
    </location>
</feature>
<dbReference type="Pfam" id="PF01553">
    <property type="entry name" value="Acyltransferase"/>
    <property type="match status" value="1"/>
</dbReference>
<keyword evidence="9" id="KW-1208">Phospholipid metabolism</keyword>
<comment type="pathway">
    <text evidence="2">Phospholipid metabolism; CDP-diacylglycerol biosynthesis; CDP-diacylglycerol from sn-glycerol 3-phosphate: step 2/3.</text>
</comment>
<organism evidence="12 13">
    <name type="scientific">Desulfoferula mesophila</name>
    <dbReference type="NCBI Taxonomy" id="3058419"/>
    <lineage>
        <taxon>Bacteria</taxon>
        <taxon>Pseudomonadati</taxon>
        <taxon>Thermodesulfobacteriota</taxon>
        <taxon>Desulfarculia</taxon>
        <taxon>Desulfarculales</taxon>
        <taxon>Desulfarculaceae</taxon>
        <taxon>Desulfoferula</taxon>
    </lineage>
</organism>
<dbReference type="NCBIfam" id="TIGR00530">
    <property type="entry name" value="AGP_acyltrn"/>
    <property type="match status" value="1"/>
</dbReference>
<keyword evidence="7 9" id="KW-0808">Transferase</keyword>
<keyword evidence="8 9" id="KW-0012">Acyltransferase</keyword>
<dbReference type="SUPFAM" id="SSF69593">
    <property type="entry name" value="Glycerol-3-phosphate (1)-acyltransferase"/>
    <property type="match status" value="1"/>
</dbReference>
<dbReference type="GO" id="GO:0006654">
    <property type="term" value="P:phosphatidic acid biosynthetic process"/>
    <property type="evidence" value="ECO:0007669"/>
    <property type="project" value="TreeGrafter"/>
</dbReference>
<evidence type="ECO:0000256" key="2">
    <source>
        <dbReference type="ARBA" id="ARBA00004728"/>
    </source>
</evidence>
<comment type="similarity">
    <text evidence="4 9">Belongs to the 1-acyl-sn-glycerol-3-phosphate acyltransferase family.</text>
</comment>
<name>A0AAU9EMB8_9BACT</name>
<proteinExistence type="inferred from homology"/>
<dbReference type="InterPro" id="IPR004552">
    <property type="entry name" value="AGP_acyltrans"/>
</dbReference>
<evidence type="ECO:0000256" key="8">
    <source>
        <dbReference type="ARBA" id="ARBA00023315"/>
    </source>
</evidence>
<keyword evidence="10" id="KW-0472">Membrane</keyword>
<protein>
    <recommendedName>
        <fullName evidence="6 9">1-acyl-sn-glycerol-3-phosphate acyltransferase</fullName>
        <ecNumber evidence="5 9">2.3.1.51</ecNumber>
    </recommendedName>
</protein>
<evidence type="ECO:0000256" key="10">
    <source>
        <dbReference type="SAM" id="Phobius"/>
    </source>
</evidence>
<evidence type="ECO:0000256" key="7">
    <source>
        <dbReference type="ARBA" id="ARBA00022679"/>
    </source>
</evidence>
<keyword evidence="10" id="KW-1133">Transmembrane helix</keyword>
<evidence type="ECO:0000313" key="13">
    <source>
        <dbReference type="Proteomes" id="UP001366166"/>
    </source>
</evidence>
<keyword evidence="9" id="KW-0444">Lipid biosynthesis</keyword>
<dbReference type="CDD" id="cd07989">
    <property type="entry name" value="LPLAT_AGPAT-like"/>
    <property type="match status" value="1"/>
</dbReference>
<dbReference type="SMART" id="SM00563">
    <property type="entry name" value="PlsC"/>
    <property type="match status" value="1"/>
</dbReference>
<keyword evidence="9" id="KW-0594">Phospholipid biosynthesis</keyword>
<accession>A0AAU9EMB8</accession>
<evidence type="ECO:0000256" key="5">
    <source>
        <dbReference type="ARBA" id="ARBA00013211"/>
    </source>
</evidence>
<evidence type="ECO:0000256" key="1">
    <source>
        <dbReference type="ARBA" id="ARBA00001141"/>
    </source>
</evidence>
<evidence type="ECO:0000313" key="12">
    <source>
        <dbReference type="EMBL" id="BEQ17045.1"/>
    </source>
</evidence>
<evidence type="ECO:0000256" key="9">
    <source>
        <dbReference type="RuleBase" id="RU361267"/>
    </source>
</evidence>